<evidence type="ECO:0000313" key="2">
    <source>
        <dbReference type="EMBL" id="EFE34171.1"/>
    </source>
</evidence>
<dbReference type="RefSeq" id="XP_003014560.1">
    <property type="nucleotide sequence ID" value="XM_003014514.1"/>
</dbReference>
<keyword evidence="3" id="KW-1185">Reference proteome</keyword>
<dbReference type="AlphaFoldDB" id="D4ASA7"/>
<feature type="compositionally biased region" description="Polar residues" evidence="1">
    <location>
        <begin position="8"/>
        <end position="28"/>
    </location>
</feature>
<feature type="region of interest" description="Disordered" evidence="1">
    <location>
        <begin position="1"/>
        <end position="51"/>
    </location>
</feature>
<dbReference type="KEGG" id="abe:ARB_07122"/>
<evidence type="ECO:0000313" key="3">
    <source>
        <dbReference type="Proteomes" id="UP000008866"/>
    </source>
</evidence>
<sequence length="109" mass="11852">MSDEISHNQEPAPQPQNLRAQSKASSMETKCEPPKTGQSTPSKITPRPTYISGAAAASDLKLPQQMLSKRNTIDINDYFVSGPFILPPFSRHGGKNGRSANCVELVERA</sequence>
<comment type="caution">
    <text evidence="2">The sequence shown here is derived from an EMBL/GenBank/DDBJ whole genome shotgun (WGS) entry which is preliminary data.</text>
</comment>
<accession>D4ASA7</accession>
<feature type="region of interest" description="Disordered" evidence="1">
    <location>
        <begin position="89"/>
        <end position="109"/>
    </location>
</feature>
<dbReference type="GeneID" id="9520612"/>
<gene>
    <name evidence="2" type="ORF">ARB_07122</name>
</gene>
<organism evidence="2 3">
    <name type="scientific">Arthroderma benhamiae (strain ATCC MYA-4681 / CBS 112371)</name>
    <name type="common">Trichophyton mentagrophytes</name>
    <dbReference type="NCBI Taxonomy" id="663331"/>
    <lineage>
        <taxon>Eukaryota</taxon>
        <taxon>Fungi</taxon>
        <taxon>Dikarya</taxon>
        <taxon>Ascomycota</taxon>
        <taxon>Pezizomycotina</taxon>
        <taxon>Eurotiomycetes</taxon>
        <taxon>Eurotiomycetidae</taxon>
        <taxon>Onygenales</taxon>
        <taxon>Arthrodermataceae</taxon>
        <taxon>Trichophyton</taxon>
    </lineage>
</organism>
<dbReference type="EMBL" id="ABSU01000007">
    <property type="protein sequence ID" value="EFE34171.1"/>
    <property type="molecule type" value="Genomic_DNA"/>
</dbReference>
<evidence type="ECO:0000256" key="1">
    <source>
        <dbReference type="SAM" id="MobiDB-lite"/>
    </source>
</evidence>
<dbReference type="eggNOG" id="ENOG502RZS9">
    <property type="taxonomic scope" value="Eukaryota"/>
</dbReference>
<dbReference type="Proteomes" id="UP000008866">
    <property type="component" value="Unassembled WGS sequence"/>
</dbReference>
<reference evidence="3" key="1">
    <citation type="journal article" date="2011" name="Genome Biol.">
        <title>Comparative and functional genomics provide insights into the pathogenicity of dermatophytic fungi.</title>
        <authorList>
            <person name="Burmester A."/>
            <person name="Shelest E."/>
            <person name="Gloeckner G."/>
            <person name="Heddergott C."/>
            <person name="Schindler S."/>
            <person name="Staib P."/>
            <person name="Heidel A."/>
            <person name="Felder M."/>
            <person name="Petzold A."/>
            <person name="Szafranski K."/>
            <person name="Feuermann M."/>
            <person name="Pedruzzi I."/>
            <person name="Priebe S."/>
            <person name="Groth M."/>
            <person name="Winkler R."/>
            <person name="Li W."/>
            <person name="Kniemeyer O."/>
            <person name="Schroeckh V."/>
            <person name="Hertweck C."/>
            <person name="Hube B."/>
            <person name="White T.C."/>
            <person name="Platzer M."/>
            <person name="Guthke R."/>
            <person name="Heitman J."/>
            <person name="Woestemeyer J."/>
            <person name="Zipfel P.F."/>
            <person name="Monod M."/>
            <person name="Brakhage A.A."/>
        </authorList>
    </citation>
    <scope>NUCLEOTIDE SEQUENCE [LARGE SCALE GENOMIC DNA]</scope>
    <source>
        <strain evidence="3">ATCC MYA-4681 / CBS 112371</strain>
    </source>
</reference>
<proteinExistence type="predicted"/>
<protein>
    <submittedName>
        <fullName evidence="2">Uncharacterized protein</fullName>
    </submittedName>
</protein>
<dbReference type="HOGENOM" id="CLU_2185856_0_0_1"/>
<name>D4ASA7_ARTBC</name>